<proteinExistence type="predicted"/>
<feature type="compositionally biased region" description="Basic and acidic residues" evidence="1">
    <location>
        <begin position="385"/>
        <end position="423"/>
    </location>
</feature>
<feature type="compositionally biased region" description="Low complexity" evidence="1">
    <location>
        <begin position="368"/>
        <end position="379"/>
    </location>
</feature>
<keyword evidence="2" id="KW-0732">Signal</keyword>
<reference evidence="4" key="1">
    <citation type="submission" date="2022-11" db="UniProtKB">
        <authorList>
            <consortium name="WormBaseParasite"/>
        </authorList>
    </citation>
    <scope>IDENTIFICATION</scope>
</reference>
<evidence type="ECO:0000313" key="4">
    <source>
        <dbReference type="WBParaSite" id="Gr19_v10_g4745.t1"/>
    </source>
</evidence>
<evidence type="ECO:0000256" key="2">
    <source>
        <dbReference type="SAM" id="SignalP"/>
    </source>
</evidence>
<name>A0A914HXQ2_GLORO</name>
<dbReference type="Proteomes" id="UP000887572">
    <property type="component" value="Unplaced"/>
</dbReference>
<sequence>MSNFSLIILLFLAQGIAEYMKEWRFLHDQRRHCSLDQKGSKIRCKRVGFPVQPMASCQGPCSSPTSCQGPCSSPISHSSSSFSTFQHSSPCFLSVIGPSPCGRLANNNNNNNNDNNFAEGCSSSANCFPSENVGAEPSFHEDGGVQQPNQGFEQEYSPKQQQEHFVPLVGQQNGQLPEPVAQNECSGQSCKSSVGKQFDEAVPVAAIPPTTQQQSIAVGSANNGIPSQVCQRNEDSKAPYCCNNELKQAMKDAYESAGVCCARKDCPGAGRFHCCNTQRLANLIQVRHFFHIFFHIPPAHCEQRFGVTFEVIVGLRDFSLHSHYYENYLCKISDGESRIAAFASARGVCLADGSPANTNNGTIPAMCGRGATTTTTTTTEGEEEQQQREGERCGGEQQRGPELDEDYHLAEEGSGRDGTKNSE</sequence>
<organism evidence="3 4">
    <name type="scientific">Globodera rostochiensis</name>
    <name type="common">Golden nematode worm</name>
    <name type="synonym">Heterodera rostochiensis</name>
    <dbReference type="NCBI Taxonomy" id="31243"/>
    <lineage>
        <taxon>Eukaryota</taxon>
        <taxon>Metazoa</taxon>
        <taxon>Ecdysozoa</taxon>
        <taxon>Nematoda</taxon>
        <taxon>Chromadorea</taxon>
        <taxon>Rhabditida</taxon>
        <taxon>Tylenchina</taxon>
        <taxon>Tylenchomorpha</taxon>
        <taxon>Tylenchoidea</taxon>
        <taxon>Heteroderidae</taxon>
        <taxon>Heteroderinae</taxon>
        <taxon>Globodera</taxon>
    </lineage>
</organism>
<dbReference type="AlphaFoldDB" id="A0A914HXQ2"/>
<feature type="compositionally biased region" description="Polar residues" evidence="1">
    <location>
        <begin position="146"/>
        <end position="160"/>
    </location>
</feature>
<accession>A0A914HXQ2</accession>
<evidence type="ECO:0000256" key="1">
    <source>
        <dbReference type="SAM" id="MobiDB-lite"/>
    </source>
</evidence>
<feature type="region of interest" description="Disordered" evidence="1">
    <location>
        <begin position="360"/>
        <end position="423"/>
    </location>
</feature>
<feature type="region of interest" description="Disordered" evidence="1">
    <location>
        <begin position="132"/>
        <end position="160"/>
    </location>
</feature>
<dbReference type="WBParaSite" id="Gr19_v10_g4745.t1">
    <property type="protein sequence ID" value="Gr19_v10_g4745.t1"/>
    <property type="gene ID" value="Gr19_v10_g4745"/>
</dbReference>
<feature type="signal peptide" evidence="2">
    <location>
        <begin position="1"/>
        <end position="17"/>
    </location>
</feature>
<feature type="chain" id="PRO_5037112388" evidence="2">
    <location>
        <begin position="18"/>
        <end position="423"/>
    </location>
</feature>
<protein>
    <submittedName>
        <fullName evidence="4">Ground-like domain-containing protein</fullName>
    </submittedName>
</protein>
<evidence type="ECO:0000313" key="3">
    <source>
        <dbReference type="Proteomes" id="UP000887572"/>
    </source>
</evidence>
<keyword evidence="3" id="KW-1185">Reference proteome</keyword>